<organism evidence="1 2">
    <name type="scientific">Aspergillus piperis CBS 112811</name>
    <dbReference type="NCBI Taxonomy" id="1448313"/>
    <lineage>
        <taxon>Eukaryota</taxon>
        <taxon>Fungi</taxon>
        <taxon>Dikarya</taxon>
        <taxon>Ascomycota</taxon>
        <taxon>Pezizomycotina</taxon>
        <taxon>Eurotiomycetes</taxon>
        <taxon>Eurotiomycetidae</taxon>
        <taxon>Eurotiales</taxon>
        <taxon>Aspergillaceae</taxon>
        <taxon>Aspergillus</taxon>
        <taxon>Aspergillus subgen. Circumdati</taxon>
    </lineage>
</organism>
<sequence length="106" mass="11840">MPTSQGTFRWTAPNLADAEFNVDGTFSRCDITLNVPIPNFGKTSATLNYDDISQLSGTQFFDGHIGRVDFETDFKNAPKIQGNLDTPIDKYIPVNGKGRWVEFFSD</sequence>
<dbReference type="GeneID" id="37166720"/>
<dbReference type="Proteomes" id="UP000249526">
    <property type="component" value="Unassembled WGS sequence"/>
</dbReference>
<keyword evidence="2" id="KW-1185">Reference proteome</keyword>
<proteinExistence type="predicted"/>
<dbReference type="EMBL" id="KZ825057">
    <property type="protein sequence ID" value="RAH60134.1"/>
    <property type="molecule type" value="Genomic_DNA"/>
</dbReference>
<name>A0A8G1R8F1_9EURO</name>
<dbReference type="AlphaFoldDB" id="A0A8G1R8F1"/>
<protein>
    <submittedName>
        <fullName evidence="1">Uncharacterized protein</fullName>
    </submittedName>
</protein>
<dbReference type="RefSeq" id="XP_025518056.1">
    <property type="nucleotide sequence ID" value="XM_025663318.1"/>
</dbReference>
<gene>
    <name evidence="1" type="ORF">BO85DRAFT_485294</name>
</gene>
<accession>A0A8G1R8F1</accession>
<evidence type="ECO:0000313" key="2">
    <source>
        <dbReference type="Proteomes" id="UP000249526"/>
    </source>
</evidence>
<reference evidence="1 2" key="1">
    <citation type="submission" date="2018-02" db="EMBL/GenBank/DDBJ databases">
        <title>The genomes of Aspergillus section Nigri reveals drivers in fungal speciation.</title>
        <authorList>
            <consortium name="DOE Joint Genome Institute"/>
            <person name="Vesth T.C."/>
            <person name="Nybo J."/>
            <person name="Theobald S."/>
            <person name="Brandl J."/>
            <person name="Frisvad J.C."/>
            <person name="Nielsen K.F."/>
            <person name="Lyhne E.K."/>
            <person name="Kogle M.E."/>
            <person name="Kuo A."/>
            <person name="Riley R."/>
            <person name="Clum A."/>
            <person name="Nolan M."/>
            <person name="Lipzen A."/>
            <person name="Salamov A."/>
            <person name="Henrissat B."/>
            <person name="Wiebenga A."/>
            <person name="De vries R.P."/>
            <person name="Grigoriev I.V."/>
            <person name="Mortensen U.H."/>
            <person name="Andersen M.R."/>
            <person name="Baker S.E."/>
        </authorList>
    </citation>
    <scope>NUCLEOTIDE SEQUENCE [LARGE SCALE GENOMIC DNA]</scope>
    <source>
        <strain evidence="1 2">CBS 112811</strain>
    </source>
</reference>
<evidence type="ECO:0000313" key="1">
    <source>
        <dbReference type="EMBL" id="RAH60134.1"/>
    </source>
</evidence>